<evidence type="ECO:0000313" key="7">
    <source>
        <dbReference type="EMBL" id="GMK56243.1"/>
    </source>
</evidence>
<dbReference type="InterPro" id="IPR038491">
    <property type="entry name" value="Velvet_dom_sf"/>
</dbReference>
<sequence>MSIGGQQQIGPDGPHNFARDGRQYMITPIQHPTDGAAFERQSLSRIPLTPPLILQLDTWDENHRLIIPSDALSSMVCSVTLEGLDGQERAMVRVPDTDIIIKTTAGSTVSPAFEMESQTGHPGVYFVFPDIGVAYPGRFRLNCALMPLNGGEALTTCLTDPFTVYPRSQFFVPPTTAMTRHFAEQRIVPLLQIGSLREFWPEG</sequence>
<dbReference type="GO" id="GO:0005634">
    <property type="term" value="C:nucleus"/>
    <property type="evidence" value="ECO:0007669"/>
    <property type="project" value="UniProtKB-SubCell"/>
</dbReference>
<gene>
    <name evidence="7" type="ORF">CspeluHIS016_0300830</name>
</gene>
<keyword evidence="4" id="KW-0539">Nucleus</keyword>
<comment type="caution">
    <text evidence="7">The sequence shown here is derived from an EMBL/GenBank/DDBJ whole genome shotgun (WGS) entry which is preliminary data.</text>
</comment>
<feature type="compositionally biased region" description="Low complexity" evidence="5">
    <location>
        <begin position="1"/>
        <end position="10"/>
    </location>
</feature>
<evidence type="ECO:0000256" key="1">
    <source>
        <dbReference type="ARBA" id="ARBA00004123"/>
    </source>
</evidence>
<evidence type="ECO:0000256" key="3">
    <source>
        <dbReference type="ARBA" id="ARBA00023163"/>
    </source>
</evidence>
<protein>
    <recommendedName>
        <fullName evidence="6">Velvet domain-containing protein</fullName>
    </recommendedName>
</protein>
<dbReference type="InterPro" id="IPR021740">
    <property type="entry name" value="Velvet"/>
</dbReference>
<name>A0AAD3YBL8_9TREE</name>
<dbReference type="Pfam" id="PF11754">
    <property type="entry name" value="Velvet"/>
    <property type="match status" value="1"/>
</dbReference>
<dbReference type="PROSITE" id="PS51821">
    <property type="entry name" value="VELVET"/>
    <property type="match status" value="1"/>
</dbReference>
<dbReference type="Proteomes" id="UP001222932">
    <property type="component" value="Unassembled WGS sequence"/>
</dbReference>
<accession>A0AAD3YBL8</accession>
<evidence type="ECO:0000256" key="4">
    <source>
        <dbReference type="ARBA" id="ARBA00023242"/>
    </source>
</evidence>
<evidence type="ECO:0000256" key="2">
    <source>
        <dbReference type="ARBA" id="ARBA00023015"/>
    </source>
</evidence>
<keyword evidence="2" id="KW-0805">Transcription regulation</keyword>
<feature type="domain" description="Velvet" evidence="6">
    <location>
        <begin position="18"/>
        <end position="192"/>
    </location>
</feature>
<dbReference type="PANTHER" id="PTHR33572">
    <property type="entry name" value="SPORE DEVELOPMENT REGULATOR VOSA"/>
    <property type="match status" value="1"/>
</dbReference>
<dbReference type="AlphaFoldDB" id="A0AAD3YBL8"/>
<dbReference type="InterPro" id="IPR037525">
    <property type="entry name" value="Velvet_dom"/>
</dbReference>
<evidence type="ECO:0000259" key="6">
    <source>
        <dbReference type="PROSITE" id="PS51821"/>
    </source>
</evidence>
<reference evidence="7" key="2">
    <citation type="submission" date="2023-06" db="EMBL/GenBank/DDBJ databases">
        <authorList>
            <person name="Kobayashi Y."/>
            <person name="Kayamori A."/>
            <person name="Aoki K."/>
            <person name="Shiwa Y."/>
            <person name="Fujita N."/>
            <person name="Sugita T."/>
            <person name="Iwasaki W."/>
            <person name="Tanaka N."/>
            <person name="Takashima M."/>
        </authorList>
    </citation>
    <scope>NUCLEOTIDE SEQUENCE</scope>
    <source>
        <strain evidence="7">HIS016</strain>
    </source>
</reference>
<keyword evidence="8" id="KW-1185">Reference proteome</keyword>
<dbReference type="Gene3D" id="2.60.40.3960">
    <property type="entry name" value="Velvet domain"/>
    <property type="match status" value="1"/>
</dbReference>
<comment type="subcellular location">
    <subcellularLocation>
        <location evidence="1">Nucleus</location>
    </subcellularLocation>
</comment>
<feature type="region of interest" description="Disordered" evidence="5">
    <location>
        <begin position="1"/>
        <end position="20"/>
    </location>
</feature>
<dbReference type="EMBL" id="BTCM01000003">
    <property type="protein sequence ID" value="GMK56243.1"/>
    <property type="molecule type" value="Genomic_DNA"/>
</dbReference>
<organism evidence="7 8">
    <name type="scientific">Cutaneotrichosporon spelunceum</name>
    <dbReference type="NCBI Taxonomy" id="1672016"/>
    <lineage>
        <taxon>Eukaryota</taxon>
        <taxon>Fungi</taxon>
        <taxon>Dikarya</taxon>
        <taxon>Basidiomycota</taxon>
        <taxon>Agaricomycotina</taxon>
        <taxon>Tremellomycetes</taxon>
        <taxon>Trichosporonales</taxon>
        <taxon>Trichosporonaceae</taxon>
        <taxon>Cutaneotrichosporon</taxon>
    </lineage>
</organism>
<reference evidence="7" key="1">
    <citation type="journal article" date="2023" name="BMC Genomics">
        <title>Chromosome-level genome assemblies of Cutaneotrichosporon spp. (Trichosporonales, Basidiomycota) reveal imbalanced evolution between nucleotide sequences and chromosome synteny.</title>
        <authorList>
            <person name="Kobayashi Y."/>
            <person name="Kayamori A."/>
            <person name="Aoki K."/>
            <person name="Shiwa Y."/>
            <person name="Matsutani M."/>
            <person name="Fujita N."/>
            <person name="Sugita T."/>
            <person name="Iwasaki W."/>
            <person name="Tanaka N."/>
            <person name="Takashima M."/>
        </authorList>
    </citation>
    <scope>NUCLEOTIDE SEQUENCE</scope>
    <source>
        <strain evidence="7">HIS016</strain>
    </source>
</reference>
<keyword evidence="3" id="KW-0804">Transcription</keyword>
<proteinExistence type="predicted"/>
<evidence type="ECO:0000256" key="5">
    <source>
        <dbReference type="SAM" id="MobiDB-lite"/>
    </source>
</evidence>
<dbReference type="PANTHER" id="PTHR33572:SF15">
    <property type="entry name" value="VELVET DOMAIN-CONTAINING PROTEIN"/>
    <property type="match status" value="1"/>
</dbReference>
<evidence type="ECO:0000313" key="8">
    <source>
        <dbReference type="Proteomes" id="UP001222932"/>
    </source>
</evidence>